<sequence length="789" mass="80782">MSAQPLGSASIPGSRSGSQKKMKTGVAVLILLFSFLLIVTVLYNPGPVESICSCSLPAGEAPGFEEEQTSSGLPSIVVDPKQGGNPVTPPGPDPEPPGPKFSAELYDYNNTTKTLRLLVSSDQTLTDSDLETVSYAEIGGADVGDFDAGNISIEAYSEPNSFLVSISNGPLTTPGNGRLYNYTVSGTDFNASANYPFESGTGIGADAYQIENIVQFDALRYYTGAAGTGRSFALGGNVTYPEEWNAPVAENPYNRSLSDGNGWLPVGGSATRFSGTIDGNGHELNGFYLNRPAANNVSIFGITNSSSEIKNLTLNNTNIRGQSDVGGLAGTNLGTVSGVRSVSGQISGKAPGGYASVGGLIGNNNAGTVTNSHVVSGTVSGDNWVGGLIGFSNGSVTNSGTENTAVSGRVNVGGLIGSSYFDIQNVSSVNNTVTGTANCIGGLVGANAKNITDSDSKNGTVNGHVSTGGFTGANAGIISNSSAQNMTISTRTDSYIIGGFSGGNTGTITNSSSTDGTMRNISKAGGFVGQNENGGKILSSSSENMTFEGCGGLVGGLVGRNLAGSTIEKSFSTNSINAAGGSNGGLVGDNYGKITESYATGDIKSLGGGERHIGGLVGTAGTNSVIRDCYATGDVDANISETGTFAGGIAGSNYGTIDRVYSTGSVEGYSYVGGISGLSKGTPEKSFGNLTNSISLNSQIEKNPNYGFVSRITVPDAGYAPNNVSNNFGQIEYSWVVDTSQKDGETILPADADLDFYENTLNWNFDAGTGVWTWDDAGNVPVFQWQEEI</sequence>
<feature type="transmembrane region" description="Helical" evidence="2">
    <location>
        <begin position="24"/>
        <end position="43"/>
    </location>
</feature>
<dbReference type="Pfam" id="PF07581">
    <property type="entry name" value="Glug"/>
    <property type="match status" value="2"/>
</dbReference>
<reference evidence="4" key="1">
    <citation type="submission" date="2023-06" db="EMBL/GenBank/DDBJ databases">
        <title>Genome sequence of Methanosarcinaceae archaeon Ag5.</title>
        <authorList>
            <person name="Protasov E."/>
            <person name="Platt K."/>
            <person name="Poehlein A."/>
            <person name="Daniel R."/>
            <person name="Brune A."/>
        </authorList>
    </citation>
    <scope>NUCLEOTIDE SEQUENCE</scope>
    <source>
        <strain evidence="4">Ag5</strain>
    </source>
</reference>
<evidence type="ECO:0000313" key="4">
    <source>
        <dbReference type="EMBL" id="MDV0446773.1"/>
    </source>
</evidence>
<dbReference type="RefSeq" id="WP_338099186.1">
    <property type="nucleotide sequence ID" value="NZ_JAWDKD010000013.1"/>
</dbReference>
<accession>A0AAE4MJH7</accession>
<evidence type="ECO:0000259" key="3">
    <source>
        <dbReference type="Pfam" id="PF07581"/>
    </source>
</evidence>
<keyword evidence="2" id="KW-0472">Membrane</keyword>
<proteinExistence type="predicted"/>
<evidence type="ECO:0000256" key="1">
    <source>
        <dbReference type="SAM" id="MobiDB-lite"/>
    </source>
</evidence>
<dbReference type="AlphaFoldDB" id="A0AAE4MJH7"/>
<feature type="region of interest" description="Disordered" evidence="1">
    <location>
        <begin position="61"/>
        <end position="102"/>
    </location>
</feature>
<dbReference type="Proteomes" id="UP001271789">
    <property type="component" value="Unassembled WGS sequence"/>
</dbReference>
<feature type="compositionally biased region" description="Pro residues" evidence="1">
    <location>
        <begin position="87"/>
        <end position="99"/>
    </location>
</feature>
<name>A0AAE4MJH7_9EURY</name>
<comment type="caution">
    <text evidence="4">The sequence shown here is derived from an EMBL/GenBank/DDBJ whole genome shotgun (WGS) entry which is preliminary data.</text>
</comment>
<evidence type="ECO:0000256" key="2">
    <source>
        <dbReference type="SAM" id="Phobius"/>
    </source>
</evidence>
<keyword evidence="2" id="KW-0812">Transmembrane</keyword>
<dbReference type="EMBL" id="JAWDKD010000013">
    <property type="protein sequence ID" value="MDV0446773.1"/>
    <property type="molecule type" value="Genomic_DNA"/>
</dbReference>
<dbReference type="InterPro" id="IPR011493">
    <property type="entry name" value="GLUG"/>
</dbReference>
<keyword evidence="2" id="KW-1133">Transmembrane helix</keyword>
<evidence type="ECO:0000313" key="5">
    <source>
        <dbReference type="Proteomes" id="UP001271789"/>
    </source>
</evidence>
<organism evidence="4 5">
    <name type="scientific">Methanolapillus africanus</name>
    <dbReference type="NCBI Taxonomy" id="3028297"/>
    <lineage>
        <taxon>Archaea</taxon>
        <taxon>Methanobacteriati</taxon>
        <taxon>Methanobacteriota</taxon>
        <taxon>Stenosarchaea group</taxon>
        <taxon>Methanomicrobia</taxon>
        <taxon>Methanosarcinales</taxon>
        <taxon>Methanosarcinaceae</taxon>
        <taxon>Methanolapillus</taxon>
    </lineage>
</organism>
<keyword evidence="5" id="KW-1185">Reference proteome</keyword>
<protein>
    <recommendedName>
        <fullName evidence="3">GLUG domain-containing protein</fullName>
    </recommendedName>
</protein>
<dbReference type="Gene3D" id="2.160.20.110">
    <property type="match status" value="2"/>
</dbReference>
<feature type="domain" description="GLUG" evidence="3">
    <location>
        <begin position="552"/>
        <end position="577"/>
    </location>
</feature>
<feature type="domain" description="GLUG" evidence="3">
    <location>
        <begin position="611"/>
        <end position="635"/>
    </location>
</feature>
<gene>
    <name evidence="4" type="ORF">MsAg5_06280</name>
</gene>